<dbReference type="PANTHER" id="PTHR11348">
    <property type="entry name" value="CONNECTIVE TISSUE GROWTH FACTOR-RELATED"/>
    <property type="match status" value="1"/>
</dbReference>
<dbReference type="PROSITE" id="PS50853">
    <property type="entry name" value="FN3"/>
    <property type="match status" value="1"/>
</dbReference>
<name>A0ABQ7S8S1_9ACAR</name>
<feature type="compositionally biased region" description="Low complexity" evidence="3">
    <location>
        <begin position="458"/>
        <end position="474"/>
    </location>
</feature>
<dbReference type="InterPro" id="IPR013783">
    <property type="entry name" value="Ig-like_fold"/>
</dbReference>
<keyword evidence="7" id="KW-1185">Reference proteome</keyword>
<feature type="transmembrane region" description="Helical" evidence="4">
    <location>
        <begin position="625"/>
        <end position="648"/>
    </location>
</feature>
<feature type="coiled-coil region" evidence="2">
    <location>
        <begin position="417"/>
        <end position="444"/>
    </location>
</feature>
<reference evidence="6 7" key="1">
    <citation type="submission" date="2020-10" db="EMBL/GenBank/DDBJ databases">
        <authorList>
            <person name="Klimov P.B."/>
            <person name="Dyachkov S.M."/>
            <person name="Chetverikov P.E."/>
        </authorList>
    </citation>
    <scope>NUCLEOTIDE SEQUENCE [LARGE SCALE GENOMIC DNA]</scope>
    <source>
        <strain evidence="6">BMOC 18-1129-001#AD2665</strain>
        <tissue evidence="6">Entire mites</tissue>
    </source>
</reference>
<dbReference type="SUPFAM" id="SSF49265">
    <property type="entry name" value="Fibronectin type III"/>
    <property type="match status" value="2"/>
</dbReference>
<keyword evidence="6" id="KW-0675">Receptor</keyword>
<proteinExistence type="predicted"/>
<keyword evidence="4" id="KW-0812">Transmembrane</keyword>
<dbReference type="PANTHER" id="PTHR11348:SF34">
    <property type="entry name" value="EPIDERMAL CELL SURFACE RECEPTOR-RELATED"/>
    <property type="match status" value="1"/>
</dbReference>
<dbReference type="Gene3D" id="2.60.40.10">
    <property type="entry name" value="Immunoglobulins"/>
    <property type="match status" value="1"/>
</dbReference>
<feature type="region of interest" description="Disordered" evidence="3">
    <location>
        <begin position="453"/>
        <end position="476"/>
    </location>
</feature>
<organism evidence="6 7">
    <name type="scientific">Fragariocoptes setiger</name>
    <dbReference type="NCBI Taxonomy" id="1670756"/>
    <lineage>
        <taxon>Eukaryota</taxon>
        <taxon>Metazoa</taxon>
        <taxon>Ecdysozoa</taxon>
        <taxon>Arthropoda</taxon>
        <taxon>Chelicerata</taxon>
        <taxon>Arachnida</taxon>
        <taxon>Acari</taxon>
        <taxon>Acariformes</taxon>
        <taxon>Trombidiformes</taxon>
        <taxon>Prostigmata</taxon>
        <taxon>Eupodina</taxon>
        <taxon>Eriophyoidea</taxon>
        <taxon>Phytoptidae</taxon>
        <taxon>Fragariocoptes</taxon>
    </lineage>
</organism>
<dbReference type="EMBL" id="JAIFTH010000333">
    <property type="protein sequence ID" value="KAG9509798.1"/>
    <property type="molecule type" value="Genomic_DNA"/>
</dbReference>
<dbReference type="Proteomes" id="UP000825002">
    <property type="component" value="Unassembled WGS sequence"/>
</dbReference>
<keyword evidence="1" id="KW-0732">Signal</keyword>
<accession>A0ABQ7S8S1</accession>
<dbReference type="SMART" id="SM00060">
    <property type="entry name" value="FN3"/>
    <property type="match status" value="2"/>
</dbReference>
<dbReference type="InterPro" id="IPR003961">
    <property type="entry name" value="FN3_dom"/>
</dbReference>
<feature type="non-terminal residue" evidence="6">
    <location>
        <position position="747"/>
    </location>
</feature>
<evidence type="ECO:0000259" key="5">
    <source>
        <dbReference type="PROSITE" id="PS50853"/>
    </source>
</evidence>
<keyword evidence="4" id="KW-1133">Transmembrane helix</keyword>
<comment type="caution">
    <text evidence="6">The sequence shown here is derived from an EMBL/GenBank/DDBJ whole genome shotgun (WGS) entry which is preliminary data.</text>
</comment>
<keyword evidence="4" id="KW-0472">Membrane</keyword>
<evidence type="ECO:0000256" key="2">
    <source>
        <dbReference type="SAM" id="Coils"/>
    </source>
</evidence>
<evidence type="ECO:0000256" key="1">
    <source>
        <dbReference type="ARBA" id="ARBA00022729"/>
    </source>
</evidence>
<evidence type="ECO:0000313" key="7">
    <source>
        <dbReference type="Proteomes" id="UP000825002"/>
    </source>
</evidence>
<feature type="domain" description="Fibronectin type-III" evidence="5">
    <location>
        <begin position="305"/>
        <end position="406"/>
    </location>
</feature>
<feature type="non-terminal residue" evidence="6">
    <location>
        <position position="1"/>
    </location>
</feature>
<dbReference type="InterPro" id="IPR036116">
    <property type="entry name" value="FN3_sf"/>
</dbReference>
<evidence type="ECO:0000313" key="6">
    <source>
        <dbReference type="EMBL" id="KAG9509798.1"/>
    </source>
</evidence>
<dbReference type="InterPro" id="IPR050941">
    <property type="entry name" value="CCN"/>
</dbReference>
<sequence>GTLIDSVPVASNNSSNKCFFQGHELAIGAEIHNGCSSKCRCSLDLHIECAPIECPALPPPTNTCHEWTHDISTALIAPDCCPRPICKRPATNDLNVGSCFIAGIMFRNGQQLPTELTASITPECERACFCQDGEANCIDDCPKIEDSAPVNLPCQPNLAIRDENGCCPQWRCATSDDLMLKNVSIVSFNATAVRVRFTLPLLAVGERGYAELYYTNHSLDPIHIWALQKFGRPDRIFDVAMIEYYLNRLNPGTDYWFKIRVYIEGPPLFSQPLESTIIHVQMPTNATLLVPVHNDSKPVKISPKIIKDFSVTAVDSQTALVSWRALSADDMLSIDGFVVTYRDHGDSTGHSDKRTQPLHKSANHTHIYGLTPNSRYIFSLVPQLLQQRNETQILVEPPTVTIMMPENQVEVMIQKQMVAHQEERASLQRRLEELARDYDRIKEKFNSALTSTPSKVITPQSTTTPAPSSTTSTTRANSEVYVPQSLILQTEDLMCEGKRVVINLTESLATVDYDAIQVIKLYYNDIESELPSQNIDHLPTISSDLLSGHIYVEPSGSGKSVTTAIENLNHDREYKIWFDVFLRDGRRIVSNPVNARTLPLKDLPTPLSSVLTPLSSVLTPPNSKIAWYMMIFLTTFMTVGFSVSIYLLRRKSTRVIAPITATSQSAYDNPTFTKLVSWRPDDAVPKDYTDSIERQKEMNLIKCHQMSNNNNHSPNGNSMKNKGSNGHCPCSGWDYQHIERKNESGPI</sequence>
<evidence type="ECO:0000256" key="3">
    <source>
        <dbReference type="SAM" id="MobiDB-lite"/>
    </source>
</evidence>
<gene>
    <name evidence="6" type="primary">sas</name>
    <name evidence="6" type="ORF">GZH46_01675</name>
</gene>
<keyword evidence="2" id="KW-0175">Coiled coil</keyword>
<evidence type="ECO:0000256" key="4">
    <source>
        <dbReference type="SAM" id="Phobius"/>
    </source>
</evidence>
<dbReference type="CDD" id="cd00063">
    <property type="entry name" value="FN3"/>
    <property type="match status" value="1"/>
</dbReference>
<protein>
    <submittedName>
        <fullName evidence="6">Epidermal cell surface receptor</fullName>
    </submittedName>
</protein>